<feature type="compositionally biased region" description="Low complexity" evidence="2">
    <location>
        <begin position="459"/>
        <end position="468"/>
    </location>
</feature>
<dbReference type="PANTHER" id="PTHR28624">
    <property type="entry name" value="COILED-COIL DOMAIN-CONTAINING PROTEIN 51"/>
    <property type="match status" value="1"/>
</dbReference>
<feature type="compositionally biased region" description="Pro residues" evidence="2">
    <location>
        <begin position="139"/>
        <end position="150"/>
    </location>
</feature>
<organism evidence="4 5">
    <name type="scientific">Collichthys lucidus</name>
    <name type="common">Big head croaker</name>
    <name type="synonym">Sciaena lucida</name>
    <dbReference type="NCBI Taxonomy" id="240159"/>
    <lineage>
        <taxon>Eukaryota</taxon>
        <taxon>Metazoa</taxon>
        <taxon>Chordata</taxon>
        <taxon>Craniata</taxon>
        <taxon>Vertebrata</taxon>
        <taxon>Euteleostomi</taxon>
        <taxon>Actinopterygii</taxon>
        <taxon>Neopterygii</taxon>
        <taxon>Teleostei</taxon>
        <taxon>Neoteleostei</taxon>
        <taxon>Acanthomorphata</taxon>
        <taxon>Eupercaria</taxon>
        <taxon>Sciaenidae</taxon>
        <taxon>Collichthys</taxon>
    </lineage>
</organism>
<keyword evidence="3" id="KW-0812">Transmembrane</keyword>
<dbReference type="EMBL" id="CM014082">
    <property type="protein sequence ID" value="TKS71849.1"/>
    <property type="molecule type" value="Genomic_DNA"/>
</dbReference>
<accession>A0A4U5UBX0</accession>
<feature type="transmembrane region" description="Helical" evidence="3">
    <location>
        <begin position="506"/>
        <end position="528"/>
    </location>
</feature>
<sequence length="532" mass="59273">MGHERDGVRATYETPSGPRQGRVRDGVRAAYETTSGPRTRRRQGRVRDDVRAAYETTSGPHGPRTRRRQGRVRDAVWAAYETPSGPRQGRVRDGVRAAYETTYRGAQICLWAHGSTSLSRLSVPSRITPVRTYSALHQPDPPPPANPVPPDGKGGAEVVKERAVAALKYAGDLGRQWGRMSAQKAAASVNYWWERYEEFVGLNEVRVAQTKVTEAEAAFMVARGMVREAHASLEALQVRLKEVRDRLDRVSREEAHYLEMATLEHKLLQEERRLRTAYENAEGSEREKFALFSAGVRESHEKERTRAERTKNWSVIGSVLGALIGVMGSTYVNRVRLQELKSLLLAAQKGPESLQEALRVQAGNHRSQQDELRTLIDNLRLALSDALTQRDLSLQDKAGRTSGSPAVPLSTLSDLRLSSQKTESLLESLSPQLGQLEQGLCRVEGELSVVKKLIETRPQAEPQAEPQAGQLQSAAPERVDQWESETVLRRLEETQRTLGERIRTNTVYNAVFTYTATAVTISAVYLLLRGAA</sequence>
<feature type="region of interest" description="Disordered" evidence="2">
    <location>
        <begin position="1"/>
        <end position="72"/>
    </location>
</feature>
<name>A0A4U5UBX0_COLLU</name>
<protein>
    <submittedName>
        <fullName evidence="4">Coiled-coil domain-containing protein 51</fullName>
    </submittedName>
</protein>
<keyword evidence="3" id="KW-1133">Transmembrane helix</keyword>
<dbReference type="Proteomes" id="UP000298787">
    <property type="component" value="Chromosome 5"/>
</dbReference>
<feature type="region of interest" description="Disordered" evidence="2">
    <location>
        <begin position="134"/>
        <end position="155"/>
    </location>
</feature>
<dbReference type="STRING" id="240159.A0A4U5UBX0"/>
<dbReference type="AlphaFoldDB" id="A0A4U5UBX0"/>
<keyword evidence="1" id="KW-0175">Coiled coil</keyword>
<gene>
    <name evidence="4" type="ORF">D9C73_004699</name>
</gene>
<evidence type="ECO:0000256" key="2">
    <source>
        <dbReference type="SAM" id="MobiDB-lite"/>
    </source>
</evidence>
<keyword evidence="3" id="KW-0472">Membrane</keyword>
<feature type="coiled-coil region" evidence="1">
    <location>
        <begin position="226"/>
        <end position="287"/>
    </location>
</feature>
<feature type="region of interest" description="Disordered" evidence="2">
    <location>
        <begin position="457"/>
        <end position="480"/>
    </location>
</feature>
<evidence type="ECO:0000256" key="1">
    <source>
        <dbReference type="SAM" id="Coils"/>
    </source>
</evidence>
<evidence type="ECO:0000256" key="3">
    <source>
        <dbReference type="SAM" id="Phobius"/>
    </source>
</evidence>
<proteinExistence type="predicted"/>
<reference evidence="4 5" key="1">
    <citation type="submission" date="2019-01" db="EMBL/GenBank/DDBJ databases">
        <title>Genome Assembly of Collichthys lucidus.</title>
        <authorList>
            <person name="Cai M."/>
            <person name="Xiao S."/>
        </authorList>
    </citation>
    <scope>NUCLEOTIDE SEQUENCE [LARGE SCALE GENOMIC DNA]</scope>
    <source>
        <strain evidence="4">JT15FE1705JMU</strain>
        <tissue evidence="4">Muscle</tissue>
    </source>
</reference>
<dbReference type="PANTHER" id="PTHR28624:SF1">
    <property type="entry name" value="MITOCHONDRIAL POTASSIUM CHANNEL"/>
    <property type="match status" value="1"/>
</dbReference>
<dbReference type="InterPro" id="IPR037660">
    <property type="entry name" value="CCDC51"/>
</dbReference>
<evidence type="ECO:0000313" key="4">
    <source>
        <dbReference type="EMBL" id="TKS71849.1"/>
    </source>
</evidence>
<evidence type="ECO:0000313" key="5">
    <source>
        <dbReference type="Proteomes" id="UP000298787"/>
    </source>
</evidence>
<keyword evidence="5" id="KW-1185">Reference proteome</keyword>